<proteinExistence type="predicted"/>
<feature type="region of interest" description="Disordered" evidence="1">
    <location>
        <begin position="1"/>
        <end position="100"/>
    </location>
</feature>
<feature type="transmembrane region" description="Helical" evidence="2">
    <location>
        <begin position="105"/>
        <end position="123"/>
    </location>
</feature>
<organism evidence="3 4">
    <name type="scientific">Aeromicrobium yanjiei</name>
    <dbReference type="NCBI Taxonomy" id="2662028"/>
    <lineage>
        <taxon>Bacteria</taxon>
        <taxon>Bacillati</taxon>
        <taxon>Actinomycetota</taxon>
        <taxon>Actinomycetes</taxon>
        <taxon>Propionibacteriales</taxon>
        <taxon>Nocardioidaceae</taxon>
        <taxon>Aeromicrobium</taxon>
    </lineage>
</organism>
<dbReference type="AlphaFoldDB" id="A0A5Q2MHB7"/>
<keyword evidence="2" id="KW-1133">Transmembrane helix</keyword>
<dbReference type="Proteomes" id="UP000392064">
    <property type="component" value="Chromosome"/>
</dbReference>
<dbReference type="EMBL" id="CP045737">
    <property type="protein sequence ID" value="QGG42477.1"/>
    <property type="molecule type" value="Genomic_DNA"/>
</dbReference>
<keyword evidence="2" id="KW-0472">Membrane</keyword>
<dbReference type="Pfam" id="PF11222">
    <property type="entry name" value="DUF3017"/>
    <property type="match status" value="1"/>
</dbReference>
<evidence type="ECO:0000256" key="1">
    <source>
        <dbReference type="SAM" id="MobiDB-lite"/>
    </source>
</evidence>
<feature type="transmembrane region" description="Helical" evidence="2">
    <location>
        <begin position="160"/>
        <end position="180"/>
    </location>
</feature>
<protein>
    <submittedName>
        <fullName evidence="3">DUF3017 domain-containing protein</fullName>
    </submittedName>
</protein>
<keyword evidence="2" id="KW-0812">Transmembrane</keyword>
<keyword evidence="4" id="KW-1185">Reference proteome</keyword>
<accession>A0A5Q2MHB7</accession>
<evidence type="ECO:0000313" key="4">
    <source>
        <dbReference type="Proteomes" id="UP000392064"/>
    </source>
</evidence>
<dbReference type="KEGG" id="aef:GEV26_14450"/>
<reference evidence="3 4" key="1">
    <citation type="submission" date="2019-11" db="EMBL/GenBank/DDBJ databases">
        <authorList>
            <person name="Li J."/>
        </authorList>
    </citation>
    <scope>NUCLEOTIDE SEQUENCE [LARGE SCALE GENOMIC DNA]</scope>
    <source>
        <strain evidence="3 4">MF47</strain>
    </source>
</reference>
<evidence type="ECO:0000313" key="3">
    <source>
        <dbReference type="EMBL" id="QGG42477.1"/>
    </source>
</evidence>
<feature type="compositionally biased region" description="Basic residues" evidence="1">
    <location>
        <begin position="50"/>
        <end position="61"/>
    </location>
</feature>
<name>A0A5Q2MHB7_9ACTN</name>
<evidence type="ECO:0000256" key="2">
    <source>
        <dbReference type="SAM" id="Phobius"/>
    </source>
</evidence>
<gene>
    <name evidence="3" type="ORF">GEV26_14450</name>
</gene>
<feature type="transmembrane region" description="Helical" evidence="2">
    <location>
        <begin position="129"/>
        <end position="148"/>
    </location>
</feature>
<feature type="compositionally biased region" description="Basic residues" evidence="1">
    <location>
        <begin position="1"/>
        <end position="34"/>
    </location>
</feature>
<sequence>MPHRHERSRCRGAPRGHRDRRGGRPRHHPRRHGQARCGPARRGREPGREWHRRRRRPRGVRGRGLDLAQPRRRGSDDPCPAAGQRGRHRRASPPVRGPRSRGSQLYLLQLLVVLVGLVLVVVGPWRVGIVAIGAAFVVGALARSVVPIDHTGMLRVRGKAFDIFWMATLGSALIVLAWVIPGQPG</sequence>
<dbReference type="InterPro" id="IPR021385">
    <property type="entry name" value="DUF3017"/>
</dbReference>